<dbReference type="Pfam" id="PF13975">
    <property type="entry name" value="gag-asp_proteas"/>
    <property type="match status" value="1"/>
</dbReference>
<dbReference type="EMBL" id="JACHLK010000016">
    <property type="protein sequence ID" value="MBB6563033.1"/>
    <property type="molecule type" value="Genomic_DNA"/>
</dbReference>
<proteinExistence type="predicted"/>
<evidence type="ECO:0000313" key="3">
    <source>
        <dbReference type="Proteomes" id="UP000575083"/>
    </source>
</evidence>
<dbReference type="PROSITE" id="PS00141">
    <property type="entry name" value="ASP_PROTEASE"/>
    <property type="match status" value="1"/>
</dbReference>
<comment type="caution">
    <text evidence="2">The sequence shown here is derived from an EMBL/GenBank/DDBJ whole genome shotgun (WGS) entry which is preliminary data.</text>
</comment>
<sequence>MGEEHDDHHRPTPADEQTRRVLRTSTMGILAFWLVVMGVLYFGMKTFMAPRGATVTSTGSLVIPRHSDGHFRVAGTVNGVPVNFMVDTGASLIAVTDAVAKKAGLTEGVPTTFRTANGERQGRVSPSQSVTVRNLEVAGLRVGTGYTGESDDDALLGQNFLRQFDVEIKRDSMVLNPR</sequence>
<keyword evidence="1" id="KW-0812">Transmembrane</keyword>
<evidence type="ECO:0000313" key="2">
    <source>
        <dbReference type="EMBL" id="MBB6563033.1"/>
    </source>
</evidence>
<keyword evidence="1" id="KW-1133">Transmembrane helix</keyword>
<dbReference type="InterPro" id="IPR034122">
    <property type="entry name" value="Retropepsin-like_bacterial"/>
</dbReference>
<feature type="transmembrane region" description="Helical" evidence="1">
    <location>
        <begin position="20"/>
        <end position="42"/>
    </location>
</feature>
<dbReference type="InterPro" id="IPR021109">
    <property type="entry name" value="Peptidase_aspartic_dom_sf"/>
</dbReference>
<dbReference type="RefSeq" id="WP_184863637.1">
    <property type="nucleotide sequence ID" value="NZ_JACHLK010000016.1"/>
</dbReference>
<dbReference type="Gene3D" id="2.40.70.10">
    <property type="entry name" value="Acid Proteases"/>
    <property type="match status" value="1"/>
</dbReference>
<keyword evidence="2" id="KW-0645">Protease</keyword>
<dbReference type="InterPro" id="IPR011969">
    <property type="entry name" value="Clan_AA_Asp_peptidase_C"/>
</dbReference>
<name>A0A7X0PJE6_9BURK</name>
<dbReference type="NCBIfam" id="TIGR02281">
    <property type="entry name" value="clan_AA_DTGA"/>
    <property type="match status" value="1"/>
</dbReference>
<keyword evidence="1" id="KW-0472">Membrane</keyword>
<evidence type="ECO:0000256" key="1">
    <source>
        <dbReference type="SAM" id="Phobius"/>
    </source>
</evidence>
<organism evidence="2 3">
    <name type="scientific">Acidovorax soli</name>
    <dbReference type="NCBI Taxonomy" id="592050"/>
    <lineage>
        <taxon>Bacteria</taxon>
        <taxon>Pseudomonadati</taxon>
        <taxon>Pseudomonadota</taxon>
        <taxon>Betaproteobacteria</taxon>
        <taxon>Burkholderiales</taxon>
        <taxon>Comamonadaceae</taxon>
        <taxon>Acidovorax</taxon>
    </lineage>
</organism>
<dbReference type="AlphaFoldDB" id="A0A7X0PJE6"/>
<reference evidence="2 3" key="1">
    <citation type="submission" date="2020-08" db="EMBL/GenBank/DDBJ databases">
        <title>Functional genomics of gut bacteria from endangered species of beetles.</title>
        <authorList>
            <person name="Carlos-Shanley C."/>
        </authorList>
    </citation>
    <scope>NUCLEOTIDE SEQUENCE [LARGE SCALE GENOMIC DNA]</scope>
    <source>
        <strain evidence="2 3">S00198</strain>
    </source>
</reference>
<dbReference type="CDD" id="cd05483">
    <property type="entry name" value="retropepsin_like_bacteria"/>
    <property type="match status" value="1"/>
</dbReference>
<gene>
    <name evidence="2" type="ORF">HNP48_005750</name>
</gene>
<dbReference type="InterPro" id="IPR001969">
    <property type="entry name" value="Aspartic_peptidase_AS"/>
</dbReference>
<dbReference type="GO" id="GO:0004190">
    <property type="term" value="F:aspartic-type endopeptidase activity"/>
    <property type="evidence" value="ECO:0007669"/>
    <property type="project" value="InterPro"/>
</dbReference>
<keyword evidence="2" id="KW-0378">Hydrolase</keyword>
<dbReference type="SUPFAM" id="SSF50630">
    <property type="entry name" value="Acid proteases"/>
    <property type="match status" value="1"/>
</dbReference>
<dbReference type="GO" id="GO:0006508">
    <property type="term" value="P:proteolysis"/>
    <property type="evidence" value="ECO:0007669"/>
    <property type="project" value="UniProtKB-KW"/>
</dbReference>
<keyword evidence="3" id="KW-1185">Reference proteome</keyword>
<accession>A0A7X0PJE6</accession>
<dbReference type="Proteomes" id="UP000575083">
    <property type="component" value="Unassembled WGS sequence"/>
</dbReference>
<protein>
    <submittedName>
        <fullName evidence="2">Aspartyl protease family protein</fullName>
    </submittedName>
</protein>